<reference evidence="1" key="2">
    <citation type="journal article" date="2024" name="Plant">
        <title>Genomic evolution and insights into agronomic trait innovations of Sesamum species.</title>
        <authorList>
            <person name="Miao H."/>
            <person name="Wang L."/>
            <person name="Qu L."/>
            <person name="Liu H."/>
            <person name="Sun Y."/>
            <person name="Le M."/>
            <person name="Wang Q."/>
            <person name="Wei S."/>
            <person name="Zheng Y."/>
            <person name="Lin W."/>
            <person name="Duan Y."/>
            <person name="Cao H."/>
            <person name="Xiong S."/>
            <person name="Wang X."/>
            <person name="Wei L."/>
            <person name="Li C."/>
            <person name="Ma Q."/>
            <person name="Ju M."/>
            <person name="Zhao R."/>
            <person name="Li G."/>
            <person name="Mu C."/>
            <person name="Tian Q."/>
            <person name="Mei H."/>
            <person name="Zhang T."/>
            <person name="Gao T."/>
            <person name="Zhang H."/>
        </authorList>
    </citation>
    <scope>NUCLEOTIDE SEQUENCE</scope>
    <source>
        <strain evidence="1">G02</strain>
    </source>
</reference>
<organism evidence="1">
    <name type="scientific">Sesamum radiatum</name>
    <name type="common">Black benniseed</name>
    <dbReference type="NCBI Taxonomy" id="300843"/>
    <lineage>
        <taxon>Eukaryota</taxon>
        <taxon>Viridiplantae</taxon>
        <taxon>Streptophyta</taxon>
        <taxon>Embryophyta</taxon>
        <taxon>Tracheophyta</taxon>
        <taxon>Spermatophyta</taxon>
        <taxon>Magnoliopsida</taxon>
        <taxon>eudicotyledons</taxon>
        <taxon>Gunneridae</taxon>
        <taxon>Pentapetalae</taxon>
        <taxon>asterids</taxon>
        <taxon>lamiids</taxon>
        <taxon>Lamiales</taxon>
        <taxon>Pedaliaceae</taxon>
        <taxon>Sesamum</taxon>
    </lineage>
</organism>
<reference evidence="1" key="1">
    <citation type="submission" date="2020-06" db="EMBL/GenBank/DDBJ databases">
        <authorList>
            <person name="Li T."/>
            <person name="Hu X."/>
            <person name="Zhang T."/>
            <person name="Song X."/>
            <person name="Zhang H."/>
            <person name="Dai N."/>
            <person name="Sheng W."/>
            <person name="Hou X."/>
            <person name="Wei L."/>
        </authorList>
    </citation>
    <scope>NUCLEOTIDE SEQUENCE</scope>
    <source>
        <strain evidence="1">G02</strain>
        <tissue evidence="1">Leaf</tissue>
    </source>
</reference>
<comment type="caution">
    <text evidence="1">The sequence shown here is derived from an EMBL/GenBank/DDBJ whole genome shotgun (WGS) entry which is preliminary data.</text>
</comment>
<name>A0AAW2NQH1_SESRA</name>
<sequence>MALRPRYAAEHSRPTLLHIQQKLHGQGIDRVLIELKCRFLGYIASKATNDATGSFSVAAPGDLSAKLDTPSIV</sequence>
<protein>
    <submittedName>
        <fullName evidence="1">Uncharacterized protein</fullName>
    </submittedName>
</protein>
<evidence type="ECO:0000313" key="1">
    <source>
        <dbReference type="EMBL" id="KAL0346095.1"/>
    </source>
</evidence>
<accession>A0AAW2NQH1</accession>
<gene>
    <name evidence="1" type="ORF">Sradi_4440800</name>
</gene>
<proteinExistence type="predicted"/>
<dbReference type="EMBL" id="JACGWJ010000019">
    <property type="protein sequence ID" value="KAL0346095.1"/>
    <property type="molecule type" value="Genomic_DNA"/>
</dbReference>
<dbReference type="AlphaFoldDB" id="A0AAW2NQH1"/>